<feature type="transmembrane region" description="Helical" evidence="1">
    <location>
        <begin position="51"/>
        <end position="71"/>
    </location>
</feature>
<gene>
    <name evidence="3" type="ORF">CDSM653_00395</name>
</gene>
<evidence type="ECO:0000259" key="2">
    <source>
        <dbReference type="Pfam" id="PF07853"/>
    </source>
</evidence>
<reference evidence="3 4" key="2">
    <citation type="journal article" date="2015" name="BMC Genomics">
        <title>Analysis of three genomes within the thermophilic bacterial species Caldanaerobacter subterraneus with a focus on carbon monoxide dehydrogenase evolution and hydrolase diversity.</title>
        <authorList>
            <person name="Sant'Anna F.H."/>
            <person name="Lebedinsky A.V."/>
            <person name="Sokolova T.G."/>
            <person name="Robb F.T."/>
            <person name="Gonzalez J.M."/>
        </authorList>
    </citation>
    <scope>NUCLEOTIDE SEQUENCE [LARGE SCALE GENOMIC DNA]</scope>
    <source>
        <strain evidence="3 4">DSM 12653</strain>
    </source>
</reference>
<organism evidence="3 4">
    <name type="scientific">Caldanaerobacter subterraneus subsp. pacificus DSM 12653</name>
    <dbReference type="NCBI Taxonomy" id="391606"/>
    <lineage>
        <taxon>Bacteria</taxon>
        <taxon>Bacillati</taxon>
        <taxon>Bacillota</taxon>
        <taxon>Clostridia</taxon>
        <taxon>Thermoanaerobacterales</taxon>
        <taxon>Thermoanaerobacteraceae</taxon>
        <taxon>Caldanaerobacter</taxon>
    </lineage>
</organism>
<reference evidence="3 4" key="1">
    <citation type="submission" date="2008-07" db="EMBL/GenBank/DDBJ databases">
        <authorList>
            <person name="Gonzalez J."/>
            <person name="Sokolova T."/>
            <person name="Ferriera S."/>
            <person name="Johnson J."/>
            <person name="Kravitz S."/>
            <person name="Beeson K."/>
            <person name="Sutton G."/>
            <person name="Rogers Y.-H."/>
            <person name="Friedman R."/>
            <person name="Frazier M."/>
            <person name="Venter J.C."/>
        </authorList>
    </citation>
    <scope>NUCLEOTIDE SEQUENCE [LARGE SCALE GENOMIC DNA]</scope>
    <source>
        <strain evidence="3 4">DSM 12653</strain>
    </source>
</reference>
<evidence type="ECO:0000313" key="3">
    <source>
        <dbReference type="EMBL" id="KKC30540.1"/>
    </source>
</evidence>
<feature type="domain" description="DUF1648" evidence="2">
    <location>
        <begin position="18"/>
        <end position="63"/>
    </location>
</feature>
<proteinExistence type="predicted"/>
<keyword evidence="1" id="KW-0812">Transmembrane</keyword>
<sequence length="107" mass="12605">MSRRIINYFYKCGYIFPVITFIINIFAYKYLPQSIPLQRDAFGNINHAASKLEFIFFIPILQLFSYIAIKYPQAKGKKKIFHGTYDIAAGAILLFFDIFLLYVFIRK</sequence>
<protein>
    <recommendedName>
        <fullName evidence="2">DUF1648 domain-containing protein</fullName>
    </recommendedName>
</protein>
<dbReference type="EMBL" id="ABXP02000030">
    <property type="protein sequence ID" value="KKC30540.1"/>
    <property type="molecule type" value="Genomic_DNA"/>
</dbReference>
<comment type="caution">
    <text evidence="3">The sequence shown here is derived from an EMBL/GenBank/DDBJ whole genome shotgun (WGS) entry which is preliminary data.</text>
</comment>
<evidence type="ECO:0000313" key="4">
    <source>
        <dbReference type="Proteomes" id="UP000010146"/>
    </source>
</evidence>
<keyword evidence="1" id="KW-0472">Membrane</keyword>
<dbReference type="InterPro" id="IPR012867">
    <property type="entry name" value="DUF1648"/>
</dbReference>
<feature type="transmembrane region" description="Helical" evidence="1">
    <location>
        <begin position="12"/>
        <end position="31"/>
    </location>
</feature>
<keyword evidence="1" id="KW-1133">Transmembrane helix</keyword>
<name>A0A0F5PPN1_9THEO</name>
<feature type="transmembrane region" description="Helical" evidence="1">
    <location>
        <begin position="83"/>
        <end position="105"/>
    </location>
</feature>
<evidence type="ECO:0000256" key="1">
    <source>
        <dbReference type="SAM" id="Phobius"/>
    </source>
</evidence>
<dbReference type="Proteomes" id="UP000010146">
    <property type="component" value="Unassembled WGS sequence"/>
</dbReference>
<dbReference type="RefSeq" id="WP_043883946.1">
    <property type="nucleotide sequence ID" value="NZ_ABXP02000030.1"/>
</dbReference>
<dbReference type="Pfam" id="PF07853">
    <property type="entry name" value="DUF1648"/>
    <property type="match status" value="1"/>
</dbReference>
<reference evidence="4" key="3">
    <citation type="submission" date="2015-02" db="EMBL/GenBank/DDBJ databases">
        <title>Genome analysis of three genomes within the thermophilic hydrogenogenic bacterial species Caldanaerobacter subterraneus.</title>
        <authorList>
            <person name="Sant'Anna F.H."/>
            <person name="Lebedinsky A."/>
            <person name="Sokolova T."/>
            <person name="Robb F.T."/>
            <person name="Gonzalez J.M."/>
        </authorList>
    </citation>
    <scope>NUCLEOTIDE SEQUENCE [LARGE SCALE GENOMIC DNA]</scope>
    <source>
        <strain evidence="4">DSM 12653</strain>
    </source>
</reference>
<dbReference type="AlphaFoldDB" id="A0A0F5PPN1"/>
<accession>A0A0F5PPN1</accession>